<gene>
    <name evidence="1" type="ORF">PoMZ_13297</name>
</gene>
<proteinExistence type="predicted"/>
<name>A0A4P7NUR5_PYROR</name>
<accession>A0A4P7NUR5</accession>
<dbReference type="EMBL" id="CP034210">
    <property type="protein sequence ID" value="QBZ66324.1"/>
    <property type="molecule type" value="Genomic_DNA"/>
</dbReference>
<dbReference type="AlphaFoldDB" id="A0A4P7NUR5"/>
<evidence type="ECO:0000313" key="1">
    <source>
        <dbReference type="EMBL" id="QBZ66324.1"/>
    </source>
</evidence>
<dbReference type="Proteomes" id="UP000294847">
    <property type="component" value="Chromosome 7"/>
</dbReference>
<organism evidence="1 2">
    <name type="scientific">Pyricularia oryzae</name>
    <name type="common">Rice blast fungus</name>
    <name type="synonym">Magnaporthe oryzae</name>
    <dbReference type="NCBI Taxonomy" id="318829"/>
    <lineage>
        <taxon>Eukaryota</taxon>
        <taxon>Fungi</taxon>
        <taxon>Dikarya</taxon>
        <taxon>Ascomycota</taxon>
        <taxon>Pezizomycotina</taxon>
        <taxon>Sordariomycetes</taxon>
        <taxon>Sordariomycetidae</taxon>
        <taxon>Magnaporthales</taxon>
        <taxon>Pyriculariaceae</taxon>
        <taxon>Pyricularia</taxon>
    </lineage>
</organism>
<sequence length="110" mass="11982">MFAKLAFVLLPLSALTTAVPVTSTGQLAARSDPDADRAYWSGKSLHSPYANRMPSVPEHYVPLEGGPLQRWRVTREGGGQGRDNRGVYDTYYSNRYGVSNGGRSSDSDSD</sequence>
<evidence type="ECO:0000313" key="2">
    <source>
        <dbReference type="Proteomes" id="UP000294847"/>
    </source>
</evidence>
<reference evidence="1 2" key="1">
    <citation type="journal article" date="2019" name="Mol. Biol. Evol.">
        <title>Blast fungal genomes show frequent chromosomal changes, gene gains and losses, and effector gene turnover.</title>
        <authorList>
            <person name="Gomez Luciano L.B."/>
            <person name="Jason Tsai I."/>
            <person name="Chuma I."/>
            <person name="Tosa Y."/>
            <person name="Chen Y.H."/>
            <person name="Li J.Y."/>
            <person name="Li M.Y."/>
            <person name="Jade Lu M.Y."/>
            <person name="Nakayashiki H."/>
            <person name="Li W.H."/>
        </authorList>
    </citation>
    <scope>NUCLEOTIDE SEQUENCE [LARGE SCALE GENOMIC DNA]</scope>
    <source>
        <strain evidence="1">MZ5-1-6</strain>
    </source>
</reference>
<protein>
    <submittedName>
        <fullName evidence="1">Uncharacterized protein</fullName>
    </submittedName>
</protein>